<comment type="caution">
    <text evidence="1">The sequence shown here is derived from an EMBL/GenBank/DDBJ whole genome shotgun (WGS) entry which is preliminary data.</text>
</comment>
<keyword evidence="2" id="KW-1185">Reference proteome</keyword>
<dbReference type="EMBL" id="CM037153">
    <property type="protein sequence ID" value="KAH7856984.1"/>
    <property type="molecule type" value="Genomic_DNA"/>
</dbReference>
<protein>
    <submittedName>
        <fullName evidence="1">Uncharacterized protein</fullName>
    </submittedName>
</protein>
<name>A0ACB7YVV2_9ERIC</name>
<accession>A0ACB7YVV2</accession>
<dbReference type="Proteomes" id="UP000828048">
    <property type="component" value="Chromosome 3"/>
</dbReference>
<sequence length="139" mass="15001">MPTAIRSKRAPRTQRDVKQLRLSCPISLSRLFNTIAVREFDGDDYDRRASTPTAGPTYLRSVVAISLPIPSQEDLNYLWKLGAGSIVGAAAIKSGSVLFPEITIPNLLEAIIIISSPVIVAVLLMSSDQAKSPPAITKI</sequence>
<evidence type="ECO:0000313" key="1">
    <source>
        <dbReference type="EMBL" id="KAH7856984.1"/>
    </source>
</evidence>
<proteinExistence type="predicted"/>
<organism evidence="1 2">
    <name type="scientific">Vaccinium darrowii</name>
    <dbReference type="NCBI Taxonomy" id="229202"/>
    <lineage>
        <taxon>Eukaryota</taxon>
        <taxon>Viridiplantae</taxon>
        <taxon>Streptophyta</taxon>
        <taxon>Embryophyta</taxon>
        <taxon>Tracheophyta</taxon>
        <taxon>Spermatophyta</taxon>
        <taxon>Magnoliopsida</taxon>
        <taxon>eudicotyledons</taxon>
        <taxon>Gunneridae</taxon>
        <taxon>Pentapetalae</taxon>
        <taxon>asterids</taxon>
        <taxon>Ericales</taxon>
        <taxon>Ericaceae</taxon>
        <taxon>Vaccinioideae</taxon>
        <taxon>Vaccinieae</taxon>
        <taxon>Vaccinium</taxon>
    </lineage>
</organism>
<evidence type="ECO:0000313" key="2">
    <source>
        <dbReference type="Proteomes" id="UP000828048"/>
    </source>
</evidence>
<reference evidence="1 2" key="1">
    <citation type="journal article" date="2021" name="Hortic Res">
        <title>High-quality reference genome and annotation aids understanding of berry development for evergreen blueberry (Vaccinium darrowii).</title>
        <authorList>
            <person name="Yu J."/>
            <person name="Hulse-Kemp A.M."/>
            <person name="Babiker E."/>
            <person name="Staton M."/>
        </authorList>
    </citation>
    <scope>NUCLEOTIDE SEQUENCE [LARGE SCALE GENOMIC DNA]</scope>
    <source>
        <strain evidence="2">cv. NJ 8807/NJ 8810</strain>
        <tissue evidence="1">Young leaf</tissue>
    </source>
</reference>
<gene>
    <name evidence="1" type="ORF">Vadar_007614</name>
</gene>